<accession>A0AAD5GQJ2</accession>
<feature type="region of interest" description="Disordered" evidence="1">
    <location>
        <begin position="351"/>
        <end position="400"/>
    </location>
</feature>
<feature type="compositionally biased region" description="Basic and acidic residues" evidence="1">
    <location>
        <begin position="380"/>
        <end position="398"/>
    </location>
</feature>
<dbReference type="PANTHER" id="PTHR11477:SF37">
    <property type="entry name" value="SPEN PARALOGUE AND ORTHOLOGUE SPOC C-TERMINAL DOMAIN-CONTAINING PROTEIN"/>
    <property type="match status" value="1"/>
</dbReference>
<evidence type="ECO:0000313" key="3">
    <source>
        <dbReference type="EMBL" id="KAI7751647.1"/>
    </source>
</evidence>
<feature type="domain" description="Spen paralogue and orthologue SPOC C-terminal" evidence="2">
    <location>
        <begin position="195"/>
        <end position="344"/>
    </location>
</feature>
<feature type="region of interest" description="Disordered" evidence="1">
    <location>
        <begin position="499"/>
        <end position="621"/>
    </location>
</feature>
<dbReference type="Pfam" id="PF07744">
    <property type="entry name" value="SPOC"/>
    <property type="match status" value="1"/>
</dbReference>
<proteinExistence type="predicted"/>
<evidence type="ECO:0000313" key="4">
    <source>
        <dbReference type="Proteomes" id="UP001206925"/>
    </source>
</evidence>
<name>A0AAD5GQJ2_AMBAR</name>
<dbReference type="InterPro" id="IPR012921">
    <property type="entry name" value="SPOC_C"/>
</dbReference>
<gene>
    <name evidence="3" type="ORF">M8C21_026207</name>
</gene>
<dbReference type="EMBL" id="JAMZMK010005862">
    <property type="protein sequence ID" value="KAI7751647.1"/>
    <property type="molecule type" value="Genomic_DNA"/>
</dbReference>
<feature type="compositionally biased region" description="Pro residues" evidence="1">
    <location>
        <begin position="561"/>
        <end position="594"/>
    </location>
</feature>
<evidence type="ECO:0000259" key="2">
    <source>
        <dbReference type="Pfam" id="PF07744"/>
    </source>
</evidence>
<feature type="compositionally biased region" description="Pro residues" evidence="1">
    <location>
        <begin position="532"/>
        <end position="550"/>
    </location>
</feature>
<dbReference type="GO" id="GO:0005634">
    <property type="term" value="C:nucleus"/>
    <property type="evidence" value="ECO:0007669"/>
    <property type="project" value="TreeGrafter"/>
</dbReference>
<feature type="compositionally biased region" description="Basic and acidic residues" evidence="1">
    <location>
        <begin position="187"/>
        <end position="197"/>
    </location>
</feature>
<sequence>MLKEKWEDKHGINLPAHTSCSNNMVRQPVQGLSGNDHLTGSSSKINVATLTSSGSNLQDGIFAFPINQPTSVEPAGFKQQFNNQQSHFPETQAGQTLVDSNLQQLIKYLSANYGPSKTPLEVGTPEYLKLVEILKQSSANGGGSSVEKLSGGLKDIGPPYSKDGGINNIQNVETASLTGNQSSTGRNDQEKISSSEKAAEQLWEGTLQLSSSVTLSAVAFFKSGEKLVGNNWPEFIEVKGKVRLEAFEKYVQDLPRSRNRGLMVTSICWNEGSSNIGLNGMKEVAKGYKKSSRVGFAHLLSGIDLYICPRSDPIITILAKYGFFKGMSVLDDKPDSMIGCVVWRKNRPLNPVGNTSDGKSSSPSLTQPQDSPPGFSSKQGSEKKLSPEKTESSQRDEPLSLPLTIAYAEVGHNKGSSSSSAEVDSCSNLVVKKRPFEDDDLPEFDFGVTCGKSTLVSKPLNSPKKLDNSPLIQLPAVVNAIERNNSNDGLLKPSLKKTKLFDDDDMPEWRPPELHNQLPPQSTISNFQNLPVHPPRLPPPPPPTLPPPPRPDARPYSYLPFQPPISSQPPVYVRPPPPPPLQLPPPPRSQPPSRPSGMFNSHQVLWHQPPFPTSNGRRPQL</sequence>
<feature type="compositionally biased region" description="Polar residues" evidence="1">
    <location>
        <begin position="518"/>
        <end position="529"/>
    </location>
</feature>
<dbReference type="CDD" id="cd21538">
    <property type="entry name" value="SPOC_TFIIS"/>
    <property type="match status" value="1"/>
</dbReference>
<dbReference type="Proteomes" id="UP001206925">
    <property type="component" value="Unassembled WGS sequence"/>
</dbReference>
<feature type="compositionally biased region" description="Polar residues" evidence="1">
    <location>
        <begin position="176"/>
        <end position="186"/>
    </location>
</feature>
<feature type="region of interest" description="Disordered" evidence="1">
    <location>
        <begin position="176"/>
        <end position="197"/>
    </location>
</feature>
<reference evidence="3" key="1">
    <citation type="submission" date="2022-06" db="EMBL/GenBank/DDBJ databases">
        <title>Uncovering the hologenomic basis of an extraordinary plant invasion.</title>
        <authorList>
            <person name="Bieker V.C."/>
            <person name="Martin M.D."/>
            <person name="Gilbert T."/>
            <person name="Hodgins K."/>
            <person name="Battlay P."/>
            <person name="Petersen B."/>
            <person name="Wilson J."/>
        </authorList>
    </citation>
    <scope>NUCLEOTIDE SEQUENCE</scope>
    <source>
        <strain evidence="3">AA19_3_7</strain>
        <tissue evidence="3">Leaf</tissue>
    </source>
</reference>
<dbReference type="AlphaFoldDB" id="A0AAD5GQJ2"/>
<keyword evidence="4" id="KW-1185">Reference proteome</keyword>
<protein>
    <recommendedName>
        <fullName evidence="2">Spen paralogue and orthologue SPOC C-terminal domain-containing protein</fullName>
    </recommendedName>
</protein>
<comment type="caution">
    <text evidence="3">The sequence shown here is derived from an EMBL/GenBank/DDBJ whole genome shotgun (WGS) entry which is preliminary data.</text>
</comment>
<organism evidence="3 4">
    <name type="scientific">Ambrosia artemisiifolia</name>
    <name type="common">Common ragweed</name>
    <dbReference type="NCBI Taxonomy" id="4212"/>
    <lineage>
        <taxon>Eukaryota</taxon>
        <taxon>Viridiplantae</taxon>
        <taxon>Streptophyta</taxon>
        <taxon>Embryophyta</taxon>
        <taxon>Tracheophyta</taxon>
        <taxon>Spermatophyta</taxon>
        <taxon>Magnoliopsida</taxon>
        <taxon>eudicotyledons</taxon>
        <taxon>Gunneridae</taxon>
        <taxon>Pentapetalae</taxon>
        <taxon>asterids</taxon>
        <taxon>campanulids</taxon>
        <taxon>Asterales</taxon>
        <taxon>Asteraceae</taxon>
        <taxon>Asteroideae</taxon>
        <taxon>Heliantheae alliance</taxon>
        <taxon>Heliantheae</taxon>
        <taxon>Ambrosia</taxon>
    </lineage>
</organism>
<feature type="compositionally biased region" description="Polar residues" evidence="1">
    <location>
        <begin position="352"/>
        <end position="379"/>
    </location>
</feature>
<dbReference type="GO" id="GO:0006351">
    <property type="term" value="P:DNA-templated transcription"/>
    <property type="evidence" value="ECO:0007669"/>
    <property type="project" value="TreeGrafter"/>
</dbReference>
<dbReference type="PANTHER" id="PTHR11477">
    <property type="entry name" value="TRANSCRIPTION FACTOR S-II ZINC FINGER DOMAIN-CONTAINING PROTEIN"/>
    <property type="match status" value="1"/>
</dbReference>
<evidence type="ECO:0000256" key="1">
    <source>
        <dbReference type="SAM" id="MobiDB-lite"/>
    </source>
</evidence>